<sequence length="472" mass="52438">MAITIPFNRRTFRKFFNRLRPSRQAHPRPPPPPPPPPSRGRRLIDSIVIERFTMSPSTSAGDGLLDRDSTSPSNSVAVTSTDGSVVASPSGSLTASHSATSASLVIAYHPSGITNRDSNETPEPVRIALDGFKETGEVPKSPAEVNSSAPVHPVLHFNSLLEVAASPQLPMAAPPLQQPGSSMDQEEDSPVSGEAGAHESFPPLPLTPIHENSMAGEFEAVTRSYEVPGADRYPRGRFFRPVNGSVLGAPFEIFIVSGRTFYCPIHLLLQYRFWRLLMSLERPIDGWTMAVDPNIFALVMEALVSASGFQGTEDGLNLAYIVQACRQAYDWGMDREVKKLVATYRGYIARRILYRNPHQPDFAGVMDHSYFVYRSEEIYRAWRLLDEAPEPVQNLMPPCELFSLYAIAVPQDMWPALTPNFSDAFNTSIDFMGPFTTPDGVDFEDWWTQAYKTAGLLEFTWIGDEPAYLNFF</sequence>
<keyword evidence="2" id="KW-1185">Reference proteome</keyword>
<comment type="caution">
    <text evidence="1">The sequence shown here is derived from an EMBL/GenBank/DDBJ whole genome shotgun (WGS) entry which is preliminary data.</text>
</comment>
<reference evidence="1" key="1">
    <citation type="submission" date="2022-08" db="EMBL/GenBank/DDBJ databases">
        <title>Genome Sequence of Lecanicillium fungicola.</title>
        <authorList>
            <person name="Buettner E."/>
        </authorList>
    </citation>
    <scope>NUCLEOTIDE SEQUENCE</scope>
    <source>
        <strain evidence="1">Babe33</strain>
    </source>
</reference>
<name>A0ACC1NHN0_9HYPO</name>
<organism evidence="1 2">
    <name type="scientific">Zarea fungicola</name>
    <dbReference type="NCBI Taxonomy" id="93591"/>
    <lineage>
        <taxon>Eukaryota</taxon>
        <taxon>Fungi</taxon>
        <taxon>Dikarya</taxon>
        <taxon>Ascomycota</taxon>
        <taxon>Pezizomycotina</taxon>
        <taxon>Sordariomycetes</taxon>
        <taxon>Hypocreomycetidae</taxon>
        <taxon>Hypocreales</taxon>
        <taxon>Cordycipitaceae</taxon>
        <taxon>Zarea</taxon>
    </lineage>
</organism>
<protein>
    <submittedName>
        <fullName evidence="1">Uncharacterized protein</fullName>
    </submittedName>
</protein>
<evidence type="ECO:0000313" key="1">
    <source>
        <dbReference type="EMBL" id="KAJ2978847.1"/>
    </source>
</evidence>
<dbReference type="EMBL" id="JANJQO010000338">
    <property type="protein sequence ID" value="KAJ2978847.1"/>
    <property type="molecule type" value="Genomic_DNA"/>
</dbReference>
<accession>A0ACC1NHN0</accession>
<proteinExistence type="predicted"/>
<gene>
    <name evidence="1" type="ORF">NQ176_g3598</name>
</gene>
<evidence type="ECO:0000313" key="2">
    <source>
        <dbReference type="Proteomes" id="UP001143910"/>
    </source>
</evidence>
<dbReference type="Proteomes" id="UP001143910">
    <property type="component" value="Unassembled WGS sequence"/>
</dbReference>